<organismHost>
    <name type="scientific">Heterosigma akashiwo</name>
    <name type="common">Chromophytic alga</name>
    <name type="synonym">Heterosigma carterae</name>
    <dbReference type="NCBI Taxonomy" id="2829"/>
</organismHost>
<dbReference type="Proteomes" id="UP000232488">
    <property type="component" value="Segment"/>
</dbReference>
<evidence type="ECO:0000313" key="2">
    <source>
        <dbReference type="Proteomes" id="UP000232488"/>
    </source>
</evidence>
<gene>
    <name evidence="1" type="primary">HaV53_ORF22</name>
</gene>
<sequence length="203" mass="23809">MALSNHDKIFNSLKTGIEITLNTITNLTKQPIILRFQLGMFDCNSNDIITNVGRDFILKINKQLCSSTNWDQIIHVKEEINTSVEESRKYNQNIIGDIIYNYTSTPFDIKLDIFDIDIRDDIFKNATNAINETDLTRFFIFNKVWYFYTDLTNNRCGIICDYSEALRTRTPFYTLHSGFLKIRDIINMVEEINSDRSMINFVR</sequence>
<organism evidence="1 2">
    <name type="scientific">Heterosigma akashiwo virus 01</name>
    <name type="common">HaV01</name>
    <dbReference type="NCBI Taxonomy" id="97195"/>
    <lineage>
        <taxon>Viruses</taxon>
        <taxon>Varidnaviria</taxon>
        <taxon>Bamfordvirae</taxon>
        <taxon>Nucleocytoviricota</taxon>
        <taxon>Megaviricetes</taxon>
        <taxon>Algavirales</taxon>
        <taxon>Phycodnaviridae</taxon>
        <taxon>Raphidovirus</taxon>
        <taxon>Raphidovirus japonicum</taxon>
    </lineage>
</organism>
<dbReference type="KEGG" id="vg:37618403"/>
<dbReference type="EMBL" id="KX008963">
    <property type="protein sequence ID" value="AOM63353.1"/>
    <property type="molecule type" value="Genomic_DNA"/>
</dbReference>
<reference evidence="1 2" key="1">
    <citation type="submission" date="2016-03" db="EMBL/GenBank/DDBJ databases">
        <title>Genome sequences of a Phycodnavirus, Heterosigma akashiwo virus strain 53.</title>
        <authorList>
            <person name="Ueki S."/>
            <person name="Ogura Y."/>
            <person name="Hayashi T."/>
        </authorList>
    </citation>
    <scope>NUCLEOTIDE SEQUENCE [LARGE SCALE GENOMIC DNA]</scope>
    <source>
        <strain evidence="1">HaV53</strain>
    </source>
</reference>
<dbReference type="GeneID" id="37618403"/>
<keyword evidence="2" id="KW-1185">Reference proteome</keyword>
<name>A0A1C9C4Z0_HAV01</name>
<protein>
    <submittedName>
        <fullName evidence="1">Uncharacterized protein</fullName>
    </submittedName>
</protein>
<accession>A0A1C9C4Z0</accession>
<evidence type="ECO:0000313" key="1">
    <source>
        <dbReference type="EMBL" id="AOM63353.1"/>
    </source>
</evidence>
<dbReference type="RefSeq" id="YP_009507419.1">
    <property type="nucleotide sequence ID" value="NC_038553.1"/>
</dbReference>
<proteinExistence type="predicted"/>